<evidence type="ECO:0000313" key="2">
    <source>
        <dbReference type="Proteomes" id="UP000557749"/>
    </source>
</evidence>
<dbReference type="AlphaFoldDB" id="A0AAW3SNH5"/>
<protein>
    <submittedName>
        <fullName evidence="1">Uncharacterized protein</fullName>
    </submittedName>
</protein>
<organism evidence="1 2">
    <name type="scientific">Pectobacterium aroidearum</name>
    <dbReference type="NCBI Taxonomy" id="1201031"/>
    <lineage>
        <taxon>Bacteria</taxon>
        <taxon>Pseudomonadati</taxon>
        <taxon>Pseudomonadota</taxon>
        <taxon>Gammaproteobacteria</taxon>
        <taxon>Enterobacterales</taxon>
        <taxon>Pectobacteriaceae</taxon>
        <taxon>Pectobacterium</taxon>
    </lineage>
</organism>
<gene>
    <name evidence="1" type="ORF">H2Y57_02750</name>
</gene>
<reference evidence="1 2" key="1">
    <citation type="submission" date="2020-07" db="EMBL/GenBank/DDBJ databases">
        <title>Characterization of Pectobacterium aroidearum strains causing soft rot on Amorphophallus konjac.</title>
        <authorList>
            <person name="Xie H."/>
        </authorList>
    </citation>
    <scope>NUCLEOTIDE SEQUENCE [LARGE SCALE GENOMIC DNA]</scope>
    <source>
        <strain evidence="1 2">MY7</strain>
    </source>
</reference>
<name>A0AAW3SNH5_9GAMM</name>
<dbReference type="EMBL" id="JACERJ010000001">
    <property type="protein sequence ID" value="MBA5202621.1"/>
    <property type="molecule type" value="Genomic_DNA"/>
</dbReference>
<dbReference type="Proteomes" id="UP000557749">
    <property type="component" value="Unassembled WGS sequence"/>
</dbReference>
<sequence length="71" mass="7638">MGRLLEMLVAVIGRSGHLAIRSLNDHGNAADGGNSVPIRVEIGSNRVDTQLRIVIIPDFIAAVELICLRYG</sequence>
<accession>A0AAW3SNH5</accession>
<comment type="caution">
    <text evidence="1">The sequence shown here is derived from an EMBL/GenBank/DDBJ whole genome shotgun (WGS) entry which is preliminary data.</text>
</comment>
<evidence type="ECO:0000313" key="1">
    <source>
        <dbReference type="EMBL" id="MBA5202621.1"/>
    </source>
</evidence>
<dbReference type="RefSeq" id="WP_181844427.1">
    <property type="nucleotide sequence ID" value="NZ_CP090587.1"/>
</dbReference>
<proteinExistence type="predicted"/>